<feature type="transmembrane region" description="Helical" evidence="14">
    <location>
        <begin position="532"/>
        <end position="554"/>
    </location>
</feature>
<evidence type="ECO:0000256" key="9">
    <source>
        <dbReference type="ARBA" id="ARBA00022824"/>
    </source>
</evidence>
<evidence type="ECO:0000256" key="1">
    <source>
        <dbReference type="ARBA" id="ARBA00004477"/>
    </source>
</evidence>
<feature type="transmembrane region" description="Helical" evidence="14">
    <location>
        <begin position="126"/>
        <end position="145"/>
    </location>
</feature>
<dbReference type="PANTHER" id="PTHR10050:SF51">
    <property type="entry name" value="PROTEIN O-MANNOSYL-TRANSFERASE 1"/>
    <property type="match status" value="1"/>
</dbReference>
<evidence type="ECO:0000256" key="14">
    <source>
        <dbReference type="RuleBase" id="RU367007"/>
    </source>
</evidence>
<feature type="transmembrane region" description="Helical" evidence="14">
    <location>
        <begin position="180"/>
        <end position="197"/>
    </location>
</feature>
<evidence type="ECO:0000256" key="11">
    <source>
        <dbReference type="ARBA" id="ARBA00023136"/>
    </source>
</evidence>
<dbReference type="SUPFAM" id="SSF82109">
    <property type="entry name" value="MIR domain"/>
    <property type="match status" value="1"/>
</dbReference>
<evidence type="ECO:0000256" key="2">
    <source>
        <dbReference type="ARBA" id="ARBA00004922"/>
    </source>
</evidence>
<dbReference type="Pfam" id="PF16192">
    <property type="entry name" value="PMT_4TMC"/>
    <property type="match status" value="1"/>
</dbReference>
<evidence type="ECO:0000256" key="4">
    <source>
        <dbReference type="ARBA" id="ARBA00012839"/>
    </source>
</evidence>
<dbReference type="UniPathway" id="UPA00378"/>
<protein>
    <recommendedName>
        <fullName evidence="4 14">Dolichyl-phosphate-mannose--protein mannosyltransferase</fullName>
        <ecNumber evidence="4 14">2.4.1.109</ecNumber>
    </recommendedName>
</protein>
<dbReference type="GO" id="GO:0004169">
    <property type="term" value="F:dolichyl-phosphate-mannose-protein mannosyltransferase activity"/>
    <property type="evidence" value="ECO:0007669"/>
    <property type="project" value="UniProtKB-UniRule"/>
</dbReference>
<keyword evidence="9 14" id="KW-0256">Endoplasmic reticulum</keyword>
<dbReference type="InterPro" id="IPR016093">
    <property type="entry name" value="MIR_motif"/>
</dbReference>
<dbReference type="InterPro" id="IPR036300">
    <property type="entry name" value="MIR_dom_sf"/>
</dbReference>
<evidence type="ECO:0000256" key="13">
    <source>
        <dbReference type="ARBA" id="ARBA00045102"/>
    </source>
</evidence>
<evidence type="ECO:0000256" key="3">
    <source>
        <dbReference type="ARBA" id="ARBA00007222"/>
    </source>
</evidence>
<comment type="catalytic activity">
    <reaction evidence="12 14">
        <text>a di-trans,poly-cis-dolichyl beta-D-mannosyl phosphate + L-threonyl-[protein] = 3-O-(alpha-D-mannosyl)-L-threonyl-[protein] + a di-trans,poly-cis-dolichyl phosphate + H(+)</text>
        <dbReference type="Rhea" id="RHEA:53396"/>
        <dbReference type="Rhea" id="RHEA-COMP:11060"/>
        <dbReference type="Rhea" id="RHEA-COMP:13547"/>
        <dbReference type="Rhea" id="RHEA-COMP:19498"/>
        <dbReference type="Rhea" id="RHEA-COMP:19501"/>
        <dbReference type="ChEBI" id="CHEBI:15378"/>
        <dbReference type="ChEBI" id="CHEBI:30013"/>
        <dbReference type="ChEBI" id="CHEBI:57683"/>
        <dbReference type="ChEBI" id="CHEBI:58211"/>
        <dbReference type="ChEBI" id="CHEBI:137323"/>
        <dbReference type="EC" id="2.4.1.109"/>
    </reaction>
</comment>
<feature type="transmembrane region" description="Helical" evidence="14">
    <location>
        <begin position="648"/>
        <end position="669"/>
    </location>
</feature>
<reference evidence="17" key="1">
    <citation type="journal article" date="2018" name="Nat. Microbiol.">
        <title>Leveraging single-cell genomics to expand the fungal tree of life.</title>
        <authorList>
            <person name="Ahrendt S.R."/>
            <person name="Quandt C.A."/>
            <person name="Ciobanu D."/>
            <person name="Clum A."/>
            <person name="Salamov A."/>
            <person name="Andreopoulos B."/>
            <person name="Cheng J.F."/>
            <person name="Woyke T."/>
            <person name="Pelin A."/>
            <person name="Henrissat B."/>
            <person name="Reynolds N.K."/>
            <person name="Benny G.L."/>
            <person name="Smith M.E."/>
            <person name="James T.Y."/>
            <person name="Grigoriev I.V."/>
        </authorList>
    </citation>
    <scope>NUCLEOTIDE SEQUENCE [LARGE SCALE GENOMIC DNA]</scope>
</reference>
<feature type="domain" description="MIR" evidence="15">
    <location>
        <begin position="333"/>
        <end position="393"/>
    </location>
</feature>
<keyword evidence="8" id="KW-0677">Repeat</keyword>
<evidence type="ECO:0000256" key="8">
    <source>
        <dbReference type="ARBA" id="ARBA00022737"/>
    </source>
</evidence>
<dbReference type="SMART" id="SM00472">
    <property type="entry name" value="MIR"/>
    <property type="match status" value="3"/>
</dbReference>
<comment type="function">
    <text evidence="14">Transfers mannose from Dol-P-mannose to Ser or Thr residues on proteins.</text>
</comment>
<dbReference type="EMBL" id="KZ987735">
    <property type="protein sequence ID" value="RKP15399.1"/>
    <property type="molecule type" value="Genomic_DNA"/>
</dbReference>
<dbReference type="Pfam" id="PF02366">
    <property type="entry name" value="PMT"/>
    <property type="match status" value="1"/>
</dbReference>
<dbReference type="Pfam" id="PF02815">
    <property type="entry name" value="MIR"/>
    <property type="match status" value="1"/>
</dbReference>
<dbReference type="AlphaFoldDB" id="A0A4V1IYQ7"/>
<feature type="transmembrane region" description="Helical" evidence="14">
    <location>
        <begin position="575"/>
        <end position="593"/>
    </location>
</feature>
<comment type="catalytic activity">
    <reaction evidence="13 14">
        <text>a di-trans,poly-cis-dolichyl beta-D-mannosyl phosphate + L-seryl-[protein] = 3-O-(alpha-D-mannosyl)-L-seryl-[protein] + a di-trans,poly-cis-dolichyl phosphate + H(+)</text>
        <dbReference type="Rhea" id="RHEA:17377"/>
        <dbReference type="Rhea" id="RHEA-COMP:9863"/>
        <dbReference type="Rhea" id="RHEA-COMP:13546"/>
        <dbReference type="Rhea" id="RHEA-COMP:19498"/>
        <dbReference type="Rhea" id="RHEA-COMP:19501"/>
        <dbReference type="ChEBI" id="CHEBI:15378"/>
        <dbReference type="ChEBI" id="CHEBI:29999"/>
        <dbReference type="ChEBI" id="CHEBI:57683"/>
        <dbReference type="ChEBI" id="CHEBI:58211"/>
        <dbReference type="ChEBI" id="CHEBI:137321"/>
        <dbReference type="EC" id="2.4.1.109"/>
    </reaction>
</comment>
<feature type="transmembrane region" description="Helical" evidence="14">
    <location>
        <begin position="157"/>
        <end position="174"/>
    </location>
</feature>
<dbReference type="GO" id="GO:0005789">
    <property type="term" value="C:endoplasmic reticulum membrane"/>
    <property type="evidence" value="ECO:0007669"/>
    <property type="project" value="UniProtKB-SubCell"/>
</dbReference>
<keyword evidence="5 14" id="KW-0328">Glycosyltransferase</keyword>
<sequence length="701" mass="80833">MATRFYMLHQPGKVVFDEVHFGKFASYYLRRTFFFDVHPPLAKMLLAFVGYFVGYDGNFLFKEIGLDYVEHGVPYVALRAWPALCGALVVPILFMTMRESGYSLLSSTLVAILILLDNGLVTQSRLILLDSMLMLFMCLCLYCYIRFHRLRYQEYSVEWWAWLCGCGTFMALTLSVKMVGLFTVGLIGVSVLWDLWGKLDIRKGLTMRQVGGHFAARAFGLILLPFLIYLASFWVHFLILNHSGPGDNFMSLRFQSTLEGNRMISESLEIRYGDNITLQHLDTKAFLHSHPHNYPLRYKDQRVSTTGQQVTGYGHPDANNFWRIWPEKYPTWNKTIKHMDIVRLEHGLTGDFLLTHDVASPLTTTNTEVTLFAPNRTHKFKVPRNMLWRIEVDGAKEAGEPWKSHAQSIRLVHVNLGIFLHTHPGKLPEWGFSQQEVNGNKKNDGRSNLWVAREVQGRRVSDQEKKEREVGTMPFLAKFWELQTAMIRHNNKLTSSHPYQSEPFTWPLLLRGISFWTDKTAKRQIYLLGNPFGWWLGAVAILGWAALMLADALCRRRGLYPMDQRVHGRLWRSGGFLLLAWALHYGPFFLMGRQLFLHHYLPSCILAYAAVGVVFEFALVHGLTWPLDMPLVRRGGKGTDERVRGRPSYLSIIIFALIVAGQAWTFWYFSSFVYGHVTLTPEQVIARKWLSSWDFHFSKAK</sequence>
<feature type="transmembrane region" description="Helical" evidence="14">
    <location>
        <begin position="33"/>
        <end position="53"/>
    </location>
</feature>
<evidence type="ECO:0000313" key="16">
    <source>
        <dbReference type="EMBL" id="RKP15399.1"/>
    </source>
</evidence>
<evidence type="ECO:0000256" key="6">
    <source>
        <dbReference type="ARBA" id="ARBA00022679"/>
    </source>
</evidence>
<evidence type="ECO:0000313" key="17">
    <source>
        <dbReference type="Proteomes" id="UP000267251"/>
    </source>
</evidence>
<feature type="transmembrane region" description="Helical" evidence="14">
    <location>
        <begin position="605"/>
        <end position="627"/>
    </location>
</feature>
<feature type="transmembrane region" description="Helical" evidence="14">
    <location>
        <begin position="218"/>
        <end position="240"/>
    </location>
</feature>
<evidence type="ECO:0000256" key="12">
    <source>
        <dbReference type="ARBA" id="ARBA00045085"/>
    </source>
</evidence>
<dbReference type="OrthoDB" id="292747at2759"/>
<dbReference type="Gene3D" id="2.80.10.50">
    <property type="match status" value="1"/>
</dbReference>
<comment type="similarity">
    <text evidence="3 14">Belongs to the glycosyltransferase 39 family.</text>
</comment>
<dbReference type="EC" id="2.4.1.109" evidence="4 14"/>
<feature type="domain" description="MIR" evidence="15">
    <location>
        <begin position="267"/>
        <end position="327"/>
    </location>
</feature>
<evidence type="ECO:0000256" key="5">
    <source>
        <dbReference type="ARBA" id="ARBA00022676"/>
    </source>
</evidence>
<evidence type="ECO:0000256" key="7">
    <source>
        <dbReference type="ARBA" id="ARBA00022692"/>
    </source>
</evidence>
<keyword evidence="17" id="KW-1185">Reference proteome</keyword>
<dbReference type="CDD" id="cd23285">
    <property type="entry name" value="beta-trefoil_MIR_PMT4-like"/>
    <property type="match status" value="1"/>
</dbReference>
<name>A0A4V1IYQ7_9FUNG</name>
<dbReference type="InterPro" id="IPR027005">
    <property type="entry name" value="PMT-like"/>
</dbReference>
<keyword evidence="10 14" id="KW-1133">Transmembrane helix</keyword>
<dbReference type="Proteomes" id="UP000267251">
    <property type="component" value="Unassembled WGS sequence"/>
</dbReference>
<accession>A0A4V1IYQ7</accession>
<gene>
    <name evidence="16" type="ORF">BJ684DRAFT_22279</name>
</gene>
<comment type="subcellular location">
    <subcellularLocation>
        <location evidence="1 14">Endoplasmic reticulum membrane</location>
        <topology evidence="1 14">Multi-pass membrane protein</topology>
    </subcellularLocation>
</comment>
<comment type="pathway">
    <text evidence="2 14">Protein modification; protein glycosylation.</text>
</comment>
<feature type="transmembrane region" description="Helical" evidence="14">
    <location>
        <begin position="101"/>
        <end position="120"/>
    </location>
</feature>
<dbReference type="PANTHER" id="PTHR10050">
    <property type="entry name" value="DOLICHYL-PHOSPHATE-MANNOSE--PROTEIN MANNOSYLTRANSFERASE"/>
    <property type="match status" value="1"/>
</dbReference>
<organism evidence="16 17">
    <name type="scientific">Piptocephalis cylindrospora</name>
    <dbReference type="NCBI Taxonomy" id="1907219"/>
    <lineage>
        <taxon>Eukaryota</taxon>
        <taxon>Fungi</taxon>
        <taxon>Fungi incertae sedis</taxon>
        <taxon>Zoopagomycota</taxon>
        <taxon>Zoopagomycotina</taxon>
        <taxon>Zoopagomycetes</taxon>
        <taxon>Zoopagales</taxon>
        <taxon>Piptocephalidaceae</taxon>
        <taxon>Piptocephalis</taxon>
    </lineage>
</organism>
<dbReference type="InterPro" id="IPR032421">
    <property type="entry name" value="PMT_4TMC"/>
</dbReference>
<keyword evidence="11 14" id="KW-0472">Membrane</keyword>
<proteinExistence type="inferred from homology"/>
<feature type="transmembrane region" description="Helical" evidence="14">
    <location>
        <begin position="73"/>
        <end position="94"/>
    </location>
</feature>
<dbReference type="InterPro" id="IPR003342">
    <property type="entry name" value="ArnT-like_N"/>
</dbReference>
<feature type="domain" description="MIR" evidence="15">
    <location>
        <begin position="399"/>
        <end position="455"/>
    </location>
</feature>
<keyword evidence="7 14" id="KW-0812">Transmembrane</keyword>
<evidence type="ECO:0000259" key="15">
    <source>
        <dbReference type="PROSITE" id="PS50919"/>
    </source>
</evidence>
<evidence type="ECO:0000256" key="10">
    <source>
        <dbReference type="ARBA" id="ARBA00022989"/>
    </source>
</evidence>
<dbReference type="PROSITE" id="PS50919">
    <property type="entry name" value="MIR"/>
    <property type="match status" value="3"/>
</dbReference>
<keyword evidence="6 14" id="KW-0808">Transferase</keyword>